<evidence type="ECO:0000313" key="2">
    <source>
        <dbReference type="Proteomes" id="UP001454036"/>
    </source>
</evidence>
<dbReference type="Proteomes" id="UP001454036">
    <property type="component" value="Unassembled WGS sequence"/>
</dbReference>
<accession>A0AAV3NSG6</accession>
<sequence>MLLRIRLLCEFGECGDGKSENGQTLLIPCWSLAASIQKLLRREFPPDAARLALHQGEELGPPHLVLWPHGGSTIL</sequence>
<evidence type="ECO:0000313" key="1">
    <source>
        <dbReference type="EMBL" id="GAA0142329.1"/>
    </source>
</evidence>
<reference evidence="1 2" key="1">
    <citation type="submission" date="2024-01" db="EMBL/GenBank/DDBJ databases">
        <title>The complete chloroplast genome sequence of Lithospermum erythrorhizon: insights into the phylogenetic relationship among Boraginaceae species and the maternal lineages of purple gromwells.</title>
        <authorList>
            <person name="Okada T."/>
            <person name="Watanabe K."/>
        </authorList>
    </citation>
    <scope>NUCLEOTIDE SEQUENCE [LARGE SCALE GENOMIC DNA]</scope>
</reference>
<protein>
    <recommendedName>
        <fullName evidence="3">Ubiquitin-like domain-containing protein</fullName>
    </recommendedName>
</protein>
<gene>
    <name evidence="1" type="ORF">LIER_35560</name>
</gene>
<evidence type="ECO:0008006" key="3">
    <source>
        <dbReference type="Google" id="ProtNLM"/>
    </source>
</evidence>
<dbReference type="AlphaFoldDB" id="A0AAV3NSG6"/>
<comment type="caution">
    <text evidence="1">The sequence shown here is derived from an EMBL/GenBank/DDBJ whole genome shotgun (WGS) entry which is preliminary data.</text>
</comment>
<name>A0AAV3NSG6_LITER</name>
<organism evidence="1 2">
    <name type="scientific">Lithospermum erythrorhizon</name>
    <name type="common">Purple gromwell</name>
    <name type="synonym">Lithospermum officinale var. erythrorhizon</name>
    <dbReference type="NCBI Taxonomy" id="34254"/>
    <lineage>
        <taxon>Eukaryota</taxon>
        <taxon>Viridiplantae</taxon>
        <taxon>Streptophyta</taxon>
        <taxon>Embryophyta</taxon>
        <taxon>Tracheophyta</taxon>
        <taxon>Spermatophyta</taxon>
        <taxon>Magnoliopsida</taxon>
        <taxon>eudicotyledons</taxon>
        <taxon>Gunneridae</taxon>
        <taxon>Pentapetalae</taxon>
        <taxon>asterids</taxon>
        <taxon>lamiids</taxon>
        <taxon>Boraginales</taxon>
        <taxon>Boraginaceae</taxon>
        <taxon>Boraginoideae</taxon>
        <taxon>Lithospermeae</taxon>
        <taxon>Lithospermum</taxon>
    </lineage>
</organism>
<dbReference type="EMBL" id="BAABME010015658">
    <property type="protein sequence ID" value="GAA0142329.1"/>
    <property type="molecule type" value="Genomic_DNA"/>
</dbReference>
<keyword evidence="2" id="KW-1185">Reference proteome</keyword>
<proteinExistence type="predicted"/>